<dbReference type="Proteomes" id="UP000643279">
    <property type="component" value="Unassembled WGS sequence"/>
</dbReference>
<evidence type="ECO:0000313" key="2">
    <source>
        <dbReference type="Proteomes" id="UP000643279"/>
    </source>
</evidence>
<gene>
    <name evidence="1" type="ORF">GCM10007170_15360</name>
</gene>
<protein>
    <submittedName>
        <fullName evidence="1">Uncharacterized protein</fullName>
    </submittedName>
</protein>
<organism evidence="1 2">
    <name type="scientific">Arthrobacter liuii</name>
    <dbReference type="NCBI Taxonomy" id="1476996"/>
    <lineage>
        <taxon>Bacteria</taxon>
        <taxon>Bacillati</taxon>
        <taxon>Actinomycetota</taxon>
        <taxon>Actinomycetes</taxon>
        <taxon>Micrococcales</taxon>
        <taxon>Micrococcaceae</taxon>
        <taxon>Arthrobacter</taxon>
    </lineage>
</organism>
<accession>A0ABQ2AMH3</accession>
<sequence>MGRATVRAALQTFLTGTPGITTLYKDAPWEMTGDNWQTNSLPGTPGFLHLDHSSESRIALGGEHGGLKQIDYTASLVLLYQYVIPSTVASKDVWVDGLDSLLDAVVTRIRSNRAANTDGTIVFEAGNQDQGIQISQDLPHWDHGGGKVRNWVRVEFKVTEIVPA</sequence>
<keyword evidence="2" id="KW-1185">Reference proteome</keyword>
<reference evidence="2" key="1">
    <citation type="journal article" date="2019" name="Int. J. Syst. Evol. Microbiol.">
        <title>The Global Catalogue of Microorganisms (GCM) 10K type strain sequencing project: providing services to taxonomists for standard genome sequencing and annotation.</title>
        <authorList>
            <consortium name="The Broad Institute Genomics Platform"/>
            <consortium name="The Broad Institute Genome Sequencing Center for Infectious Disease"/>
            <person name="Wu L."/>
            <person name="Ma J."/>
        </authorList>
    </citation>
    <scope>NUCLEOTIDE SEQUENCE [LARGE SCALE GENOMIC DNA]</scope>
    <source>
        <strain evidence="2">CGMCC 1.12778</strain>
    </source>
</reference>
<comment type="caution">
    <text evidence="1">The sequence shown here is derived from an EMBL/GenBank/DDBJ whole genome shotgun (WGS) entry which is preliminary data.</text>
</comment>
<name>A0ABQ2AMH3_9MICC</name>
<evidence type="ECO:0000313" key="1">
    <source>
        <dbReference type="EMBL" id="GGH93754.1"/>
    </source>
</evidence>
<dbReference type="RefSeq" id="WP_188571039.1">
    <property type="nucleotide sequence ID" value="NZ_BMFW01000005.1"/>
</dbReference>
<dbReference type="EMBL" id="BMFW01000005">
    <property type="protein sequence ID" value="GGH93754.1"/>
    <property type="molecule type" value="Genomic_DNA"/>
</dbReference>
<proteinExistence type="predicted"/>